<accession>A0AAV2YQV1</accession>
<dbReference type="Pfam" id="PF03109">
    <property type="entry name" value="ABC1"/>
    <property type="match status" value="2"/>
</dbReference>
<dbReference type="PANTHER" id="PTHR43173">
    <property type="entry name" value="ABC1 FAMILY PROTEIN"/>
    <property type="match status" value="1"/>
</dbReference>
<dbReference type="InterPro" id="IPR051130">
    <property type="entry name" value="Mito_struct-func_regulator"/>
</dbReference>
<comment type="caution">
    <text evidence="2">The sequence shown here is derived from an EMBL/GenBank/DDBJ whole genome shotgun (WGS) entry which is preliminary data.</text>
</comment>
<dbReference type="Proteomes" id="UP001146120">
    <property type="component" value="Unassembled WGS sequence"/>
</dbReference>
<gene>
    <name evidence="2" type="ORF">N0F65_006511</name>
</gene>
<evidence type="ECO:0000313" key="2">
    <source>
        <dbReference type="EMBL" id="DAZ96465.1"/>
    </source>
</evidence>
<dbReference type="EMBL" id="DAKRPA010000167">
    <property type="protein sequence ID" value="DAZ96465.1"/>
    <property type="molecule type" value="Genomic_DNA"/>
</dbReference>
<keyword evidence="3" id="KW-1185">Reference proteome</keyword>
<protein>
    <recommendedName>
        <fullName evidence="1">ABC1 atypical kinase-like domain-containing protein</fullName>
    </recommendedName>
</protein>
<organism evidence="2 3">
    <name type="scientific">Lagenidium giganteum</name>
    <dbReference type="NCBI Taxonomy" id="4803"/>
    <lineage>
        <taxon>Eukaryota</taxon>
        <taxon>Sar</taxon>
        <taxon>Stramenopiles</taxon>
        <taxon>Oomycota</taxon>
        <taxon>Peronosporomycetes</taxon>
        <taxon>Pythiales</taxon>
        <taxon>Pythiaceae</taxon>
    </lineage>
</organism>
<feature type="domain" description="ABC1 atypical kinase-like" evidence="1">
    <location>
        <begin position="364"/>
        <end position="438"/>
    </location>
</feature>
<evidence type="ECO:0000313" key="3">
    <source>
        <dbReference type="Proteomes" id="UP001146120"/>
    </source>
</evidence>
<dbReference type="InterPro" id="IPR004147">
    <property type="entry name" value="ABC1_dom"/>
</dbReference>
<dbReference type="CDD" id="cd05121">
    <property type="entry name" value="ABC1_ADCK3-like"/>
    <property type="match status" value="1"/>
</dbReference>
<name>A0AAV2YQV1_9STRA</name>
<evidence type="ECO:0000259" key="1">
    <source>
        <dbReference type="Pfam" id="PF03109"/>
    </source>
</evidence>
<dbReference type="SUPFAM" id="SSF56112">
    <property type="entry name" value="Protein kinase-like (PK-like)"/>
    <property type="match status" value="1"/>
</dbReference>
<dbReference type="AlphaFoldDB" id="A0AAV2YQV1"/>
<proteinExistence type="predicted"/>
<reference evidence="2" key="1">
    <citation type="submission" date="2022-11" db="EMBL/GenBank/DDBJ databases">
        <authorList>
            <person name="Morgan W.R."/>
            <person name="Tartar A."/>
        </authorList>
    </citation>
    <scope>NUCLEOTIDE SEQUENCE</scope>
    <source>
        <strain evidence="2">ARSEF 373</strain>
    </source>
</reference>
<reference evidence="2" key="2">
    <citation type="journal article" date="2023" name="Microbiol Resour">
        <title>Decontamination and Annotation of the Draft Genome Sequence of the Oomycete Lagenidium giganteum ARSEF 373.</title>
        <authorList>
            <person name="Morgan W.R."/>
            <person name="Tartar A."/>
        </authorList>
    </citation>
    <scope>NUCLEOTIDE SEQUENCE</scope>
    <source>
        <strain evidence="2">ARSEF 373</strain>
    </source>
</reference>
<feature type="domain" description="ABC1 atypical kinase-like" evidence="1">
    <location>
        <begin position="119"/>
        <end position="271"/>
    </location>
</feature>
<dbReference type="InterPro" id="IPR011009">
    <property type="entry name" value="Kinase-like_dom_sf"/>
</dbReference>
<dbReference type="PANTHER" id="PTHR43173:SF34">
    <property type="entry name" value="ABC1 ATYPICAL KINASE-LIKE DOMAIN-CONTAINING PROTEIN"/>
    <property type="match status" value="1"/>
</dbReference>
<sequence>MASVIFRTAGRAVLATTAIGGAAVAYKANTDEGMARSLYFWRKAMPVYMHYRVTQLYVENSGMSEEEGDAMYEALHDRHADGMFDMVRTLKGFYVKLAQVASTRADFLPKQYMDQAVALQDNAPAMSIEDVKAIISQSYGRPAHEVFQHIDPKPLGAASIGQVHRAVLKDGREVAIKVQHPDSEQCFRWDIGTLKDFARWFQPSHSPYFEEIERQFLTEFDYRGEARNLETIRSNLAKSPFARKIAVPEPYMDLCTREVLVMELLKGKKLIEGIKEHFETIAASRGVTVDELRRQQEEQDRAREALGLDVETGPDAETMRFYLATYAVKKMFRGIKRMLYNGTIGLVVHAREEEEQPEHRLINIPEMLKLIMDVHGHEIFVDGAFNGDPHPGNLMLLEDGRLGLIDFGQVKRLTPEHRLNLAKLTLALHEGTKDDVIRVMTQDMGMRSEKMDAYFLEKQARVLFDRDDRTVTEGMNFQLFMEYLDTIDRFERLPDDFVMAFRASIILRGFSYWLRYRFSHAESWSTLARQVVAEHEGKATS</sequence>